<dbReference type="GO" id="GO:0008386">
    <property type="term" value="F:cholesterol monooxygenase (side-chain-cleaving) activity"/>
    <property type="evidence" value="ECO:0007669"/>
    <property type="project" value="UniProtKB-EC"/>
</dbReference>
<dbReference type="PANTHER" id="PTHR24279">
    <property type="entry name" value="CYTOCHROME P450"/>
    <property type="match status" value="1"/>
</dbReference>
<keyword evidence="28" id="KW-1185">Reference proteome</keyword>
<evidence type="ECO:0000256" key="18">
    <source>
        <dbReference type="ARBA" id="ARBA00023166"/>
    </source>
</evidence>
<proteinExistence type="evidence at transcript level"/>
<dbReference type="BioCyc" id="MetaCyc:MONOMER-18115"/>
<dbReference type="AlphaFoldDB" id="Q2HZZ4"/>
<dbReference type="GO" id="GO:0020037">
    <property type="term" value="F:heme binding"/>
    <property type="evidence" value="ECO:0007669"/>
    <property type="project" value="InterPro"/>
</dbReference>
<evidence type="ECO:0000256" key="19">
    <source>
        <dbReference type="ARBA" id="ARBA00023221"/>
    </source>
</evidence>
<evidence type="ECO:0000256" key="3">
    <source>
        <dbReference type="ARBA" id="ARBA00005108"/>
    </source>
</evidence>
<gene>
    <name evidence="27" type="ORF">O3G_MSEX007775</name>
</gene>
<keyword evidence="12" id="KW-0560">Oxidoreductase</keyword>
<dbReference type="PANTHER" id="PTHR24279:SF3">
    <property type="entry name" value="CHOLESTEROL SIDE-CHAIN CLEAVAGE ENZYME, MITOCHONDRIAL"/>
    <property type="match status" value="1"/>
</dbReference>
<reference evidence="27" key="2">
    <citation type="journal article" date="2016" name="Insect Biochem. Mol. Biol.">
        <title>Multifaceted biological insights from a draft genome sequence of the tobacco hornworm moth, Manduca sexta.</title>
        <authorList>
            <person name="Kanost M.R."/>
            <person name="Arrese E.L."/>
            <person name="Cao X."/>
            <person name="Chen Y.R."/>
            <person name="Chellapilla S."/>
            <person name="Goldsmith M.R."/>
            <person name="Grosse-Wilde E."/>
            <person name="Heckel D.G."/>
            <person name="Herndon N."/>
            <person name="Jiang H."/>
            <person name="Papanicolaou A."/>
            <person name="Qu J."/>
            <person name="Soulages J.L."/>
            <person name="Vogel H."/>
            <person name="Walters J."/>
            <person name="Waterhouse R.M."/>
            <person name="Ahn S.J."/>
            <person name="Almeida F.C."/>
            <person name="An C."/>
            <person name="Aqrawi P."/>
            <person name="Bretschneider A."/>
            <person name="Bryant W.B."/>
            <person name="Bucks S."/>
            <person name="Chao H."/>
            <person name="Chevignon G."/>
            <person name="Christen J.M."/>
            <person name="Clarke D.F."/>
            <person name="Dittmer N.T."/>
            <person name="Ferguson L.C.F."/>
            <person name="Garavelou S."/>
            <person name="Gordon K.H.J."/>
            <person name="Gunaratna R.T."/>
            <person name="Han Y."/>
            <person name="Hauser F."/>
            <person name="He Y."/>
            <person name="Heidel-Fischer H."/>
            <person name="Hirsh A."/>
            <person name="Hu Y."/>
            <person name="Jiang H."/>
            <person name="Kalra D."/>
            <person name="Klinner C."/>
            <person name="Konig C."/>
            <person name="Kovar C."/>
            <person name="Kroll A.R."/>
            <person name="Kuwar S.S."/>
            <person name="Lee S.L."/>
            <person name="Lehman R."/>
            <person name="Li K."/>
            <person name="Li Z."/>
            <person name="Liang H."/>
            <person name="Lovelace S."/>
            <person name="Lu Z."/>
            <person name="Mansfield J.H."/>
            <person name="McCulloch K.J."/>
            <person name="Mathew T."/>
            <person name="Morton B."/>
            <person name="Muzny D.M."/>
            <person name="Neunemann D."/>
            <person name="Ongeri F."/>
            <person name="Pauchet Y."/>
            <person name="Pu L.L."/>
            <person name="Pyrousis I."/>
            <person name="Rao X.J."/>
            <person name="Redding A."/>
            <person name="Roesel C."/>
            <person name="Sanchez-Gracia A."/>
            <person name="Schaack S."/>
            <person name="Shukla A."/>
            <person name="Tetreau G."/>
            <person name="Wang Y."/>
            <person name="Xiong G.H."/>
            <person name="Traut W."/>
            <person name="Walsh T.K."/>
            <person name="Worley K.C."/>
            <person name="Wu D."/>
            <person name="Wu W."/>
            <person name="Wu Y.Q."/>
            <person name="Zhang X."/>
            <person name="Zou Z."/>
            <person name="Zucker H."/>
            <person name="Briscoe A.D."/>
            <person name="Burmester T."/>
            <person name="Clem R.J."/>
            <person name="Feyereisen R."/>
            <person name="Grimmelikhuijzen C.J.P."/>
            <person name="Hamodrakas S.J."/>
            <person name="Hansson B.S."/>
            <person name="Huguet E."/>
            <person name="Jermiin L.S."/>
            <person name="Lan Q."/>
            <person name="Lehman H.K."/>
            <person name="Lorenzen M."/>
            <person name="Merzendorfer H."/>
            <person name="Michalopoulos I."/>
            <person name="Morton D.B."/>
            <person name="Muthukrishnan S."/>
            <person name="Oakeshott J.G."/>
            <person name="Palmer W."/>
            <person name="Park Y."/>
            <person name="Passarelli A.L."/>
            <person name="Rozas J."/>
            <person name="Schwartz L.M."/>
            <person name="Smith W."/>
            <person name="Southgate A."/>
            <person name="Vilcinskas A."/>
            <person name="Vogt R."/>
            <person name="Wang P."/>
            <person name="Werren J."/>
            <person name="Yu X.Q."/>
            <person name="Zhou J.J."/>
            <person name="Brown S.J."/>
            <person name="Scherer S.E."/>
            <person name="Richards S."/>
            <person name="Blissard G.W."/>
        </authorList>
    </citation>
    <scope>NUCLEOTIDE SEQUENCE</scope>
</reference>
<evidence type="ECO:0000256" key="7">
    <source>
        <dbReference type="ARBA" id="ARBA00022548"/>
    </source>
</evidence>
<dbReference type="EMBL" id="JH668429">
    <property type="protein sequence ID" value="KAG6452807.1"/>
    <property type="molecule type" value="Genomic_DNA"/>
</dbReference>
<keyword evidence="10" id="KW-0999">Mitochondrion inner membrane</keyword>
<evidence type="ECO:0000256" key="21">
    <source>
        <dbReference type="ARBA" id="ARBA00030343"/>
    </source>
</evidence>
<evidence type="ECO:0000256" key="22">
    <source>
        <dbReference type="ARBA" id="ARBA00032666"/>
    </source>
</evidence>
<evidence type="ECO:0000256" key="9">
    <source>
        <dbReference type="ARBA" id="ARBA00022723"/>
    </source>
</evidence>
<evidence type="ECO:0000256" key="1">
    <source>
        <dbReference type="ARBA" id="ARBA00001971"/>
    </source>
</evidence>
<dbReference type="GO" id="GO:0006700">
    <property type="term" value="P:C21-steroid hormone biosynthetic process"/>
    <property type="evidence" value="ECO:0007669"/>
    <property type="project" value="TreeGrafter"/>
</dbReference>
<evidence type="ECO:0000256" key="4">
    <source>
        <dbReference type="ARBA" id="ARBA00010617"/>
    </source>
</evidence>
<dbReference type="PRINTS" id="PR00385">
    <property type="entry name" value="P450"/>
</dbReference>
<evidence type="ECO:0000256" key="25">
    <source>
        <dbReference type="PIRSR" id="PIRSR602401-1"/>
    </source>
</evidence>
<keyword evidence="15" id="KW-0443">Lipid metabolism</keyword>
<comment type="cofactor">
    <cofactor evidence="1 25">
        <name>heme</name>
        <dbReference type="ChEBI" id="CHEBI:30413"/>
    </cofactor>
</comment>
<evidence type="ECO:0000313" key="28">
    <source>
        <dbReference type="Proteomes" id="UP000791440"/>
    </source>
</evidence>
<evidence type="ECO:0000256" key="11">
    <source>
        <dbReference type="ARBA" id="ARBA00022946"/>
    </source>
</evidence>
<comment type="pathway">
    <text evidence="3">Lipid metabolism; C21-steroid hormone metabolism.</text>
</comment>
<evidence type="ECO:0000256" key="2">
    <source>
        <dbReference type="ARBA" id="ARBA00004637"/>
    </source>
</evidence>
<dbReference type="GO" id="GO:0034650">
    <property type="term" value="P:cortisol metabolic process"/>
    <property type="evidence" value="ECO:0007669"/>
    <property type="project" value="TreeGrafter"/>
</dbReference>
<accession>Q2HZZ4</accession>
<keyword evidence="14" id="KW-0503">Monooxygenase</keyword>
<comment type="similarity">
    <text evidence="4">Belongs to the cytochrome P450 family.</text>
</comment>
<organism evidence="26">
    <name type="scientific">Manduca sexta</name>
    <name type="common">Tobacco hawkmoth</name>
    <name type="synonym">Tobacco hornworm</name>
    <dbReference type="NCBI Taxonomy" id="7130"/>
    <lineage>
        <taxon>Eukaryota</taxon>
        <taxon>Metazoa</taxon>
        <taxon>Ecdysozoa</taxon>
        <taxon>Arthropoda</taxon>
        <taxon>Hexapoda</taxon>
        <taxon>Insecta</taxon>
        <taxon>Pterygota</taxon>
        <taxon>Neoptera</taxon>
        <taxon>Endopterygota</taxon>
        <taxon>Lepidoptera</taxon>
        <taxon>Glossata</taxon>
        <taxon>Ditrysia</taxon>
        <taxon>Bombycoidea</taxon>
        <taxon>Sphingidae</taxon>
        <taxon>Sphinginae</taxon>
        <taxon>Sphingini</taxon>
        <taxon>Manduca</taxon>
    </lineage>
</organism>
<dbReference type="GO" id="GO:0005743">
    <property type="term" value="C:mitochondrial inner membrane"/>
    <property type="evidence" value="ECO:0007669"/>
    <property type="project" value="UniProtKB-SubCell"/>
</dbReference>
<comment type="subcellular location">
    <subcellularLocation>
        <location evidence="2">Mitochondrion inner membrane</location>
        <topology evidence="2">Peripheral membrane protein</topology>
    </subcellularLocation>
</comment>
<dbReference type="Gene3D" id="1.10.630.10">
    <property type="entry name" value="Cytochrome P450"/>
    <property type="match status" value="1"/>
</dbReference>
<evidence type="ECO:0000256" key="10">
    <source>
        <dbReference type="ARBA" id="ARBA00022792"/>
    </source>
</evidence>
<dbReference type="InterPro" id="IPR002401">
    <property type="entry name" value="Cyt_P450_E_grp-I"/>
</dbReference>
<dbReference type="EC" id="1.14.15.6" evidence="5"/>
<dbReference type="InterPro" id="IPR036396">
    <property type="entry name" value="Cyt_P450_sf"/>
</dbReference>
<reference evidence="27" key="3">
    <citation type="submission" date="2020-12" db="EMBL/GenBank/DDBJ databases">
        <authorList>
            <person name="Kanost M."/>
        </authorList>
    </citation>
    <scope>NUCLEOTIDE SEQUENCE</scope>
</reference>
<evidence type="ECO:0000313" key="27">
    <source>
        <dbReference type="EMBL" id="KAG6452805.1"/>
    </source>
</evidence>
<evidence type="ECO:0000256" key="14">
    <source>
        <dbReference type="ARBA" id="ARBA00023033"/>
    </source>
</evidence>
<evidence type="ECO:0000313" key="26">
    <source>
        <dbReference type="EMBL" id="ABC96070.1"/>
    </source>
</evidence>
<evidence type="ECO:0000256" key="15">
    <source>
        <dbReference type="ARBA" id="ARBA00023098"/>
    </source>
</evidence>
<dbReference type="GO" id="GO:0008203">
    <property type="term" value="P:cholesterol metabolic process"/>
    <property type="evidence" value="ECO:0007669"/>
    <property type="project" value="UniProtKB-KW"/>
</dbReference>
<evidence type="ECO:0000256" key="17">
    <source>
        <dbReference type="ARBA" id="ARBA00023136"/>
    </source>
</evidence>
<dbReference type="GO" id="GO:0006704">
    <property type="term" value="P:glucocorticoid biosynthetic process"/>
    <property type="evidence" value="ECO:0007669"/>
    <property type="project" value="TreeGrafter"/>
</dbReference>
<evidence type="ECO:0000256" key="13">
    <source>
        <dbReference type="ARBA" id="ARBA00023004"/>
    </source>
</evidence>
<dbReference type="InterPro" id="IPR001128">
    <property type="entry name" value="Cyt_P450"/>
</dbReference>
<dbReference type="EMBL" id="DQ357068">
    <property type="protein sequence ID" value="ABC96070.1"/>
    <property type="molecule type" value="mRNA"/>
</dbReference>
<keyword evidence="16" id="KW-0496">Mitochondrion</keyword>
<evidence type="ECO:0000256" key="6">
    <source>
        <dbReference type="ARBA" id="ARBA00019844"/>
    </source>
</evidence>
<protein>
    <recommendedName>
        <fullName evidence="6">Cholesterol side-chain cleavage enzyme, mitochondrial</fullName>
        <ecNumber evidence="5">1.14.15.6</ecNumber>
    </recommendedName>
    <alternativeName>
        <fullName evidence="21">CYPXIA1</fullName>
    </alternativeName>
    <alternativeName>
        <fullName evidence="23">Cholesterol desmolase</fullName>
    </alternativeName>
    <alternativeName>
        <fullName evidence="22">Cytochrome P450 11A1</fullName>
    </alternativeName>
    <alternativeName>
        <fullName evidence="24">Cytochrome P450(scc)</fullName>
    </alternativeName>
</protein>
<keyword evidence="13 25" id="KW-0408">Iron</keyword>
<reference evidence="26" key="1">
    <citation type="journal article" date="2006" name="Insect Biochem. Mol. Biol.">
        <title>Identification, characterization and developmental expression of Halloween genes encoding P450 enzymes mediating ecdysone biosynthesis in the tobacco hornworm, Manduca sexta.</title>
        <authorList>
            <person name="Rewitz K.F."/>
            <person name="Rybczynski R."/>
            <person name="Warren J.T."/>
            <person name="Gilbert L.I."/>
        </authorList>
    </citation>
    <scope>NUCLEOTIDE SEQUENCE</scope>
    <source>
        <tissue evidence="26">Prothoracic gland</tissue>
    </source>
</reference>
<dbReference type="SUPFAM" id="SSF48264">
    <property type="entry name" value="Cytochrome P450"/>
    <property type="match status" value="1"/>
</dbReference>
<dbReference type="OrthoDB" id="3945418at2759"/>
<dbReference type="GO" id="GO:0005506">
    <property type="term" value="F:iron ion binding"/>
    <property type="evidence" value="ECO:0007669"/>
    <property type="project" value="InterPro"/>
</dbReference>
<keyword evidence="9 25" id="KW-0479">Metal-binding</keyword>
<name>Q2HZZ4_MANSE</name>
<keyword evidence="8 25" id="KW-0349">Heme</keyword>
<evidence type="ECO:0000256" key="5">
    <source>
        <dbReference type="ARBA" id="ARBA00012764"/>
    </source>
</evidence>
<evidence type="ECO:0000256" key="24">
    <source>
        <dbReference type="ARBA" id="ARBA00033394"/>
    </source>
</evidence>
<evidence type="ECO:0000256" key="12">
    <source>
        <dbReference type="ARBA" id="ARBA00023002"/>
    </source>
</evidence>
<evidence type="ECO:0000256" key="8">
    <source>
        <dbReference type="ARBA" id="ARBA00022617"/>
    </source>
</evidence>
<dbReference type="EMBL" id="JH668429">
    <property type="protein sequence ID" value="KAG6452805.1"/>
    <property type="molecule type" value="Genomic_DNA"/>
</dbReference>
<dbReference type="GO" id="GO:0071375">
    <property type="term" value="P:cellular response to peptide hormone stimulus"/>
    <property type="evidence" value="ECO:0007669"/>
    <property type="project" value="TreeGrafter"/>
</dbReference>
<dbReference type="EMBL" id="JH668429">
    <property type="protein sequence ID" value="KAG6452806.1"/>
    <property type="molecule type" value="Genomic_DNA"/>
</dbReference>
<dbReference type="CDD" id="cd11054">
    <property type="entry name" value="CYP24A1-like"/>
    <property type="match status" value="1"/>
</dbReference>
<keyword evidence="7" id="KW-0153">Cholesterol metabolism</keyword>
<keyword evidence="11" id="KW-0809">Transit peptide</keyword>
<dbReference type="Proteomes" id="UP000791440">
    <property type="component" value="Unassembled WGS sequence"/>
</dbReference>
<feature type="binding site" description="axial binding residue" evidence="25">
    <location>
        <position position="430"/>
    </location>
    <ligand>
        <name>heme</name>
        <dbReference type="ChEBI" id="CHEBI:30413"/>
    </ligand>
    <ligandPart>
        <name>Fe</name>
        <dbReference type="ChEBI" id="CHEBI:18248"/>
    </ligandPart>
</feature>
<dbReference type="InterPro" id="IPR050479">
    <property type="entry name" value="CYP11_CYP27_families"/>
</dbReference>
<dbReference type="PRINTS" id="PR00463">
    <property type="entry name" value="EP450I"/>
</dbReference>
<keyword evidence="17" id="KW-0472">Membrane</keyword>
<dbReference type="Pfam" id="PF00067">
    <property type="entry name" value="p450"/>
    <property type="match status" value="1"/>
</dbReference>
<evidence type="ECO:0000256" key="20">
    <source>
        <dbReference type="ARBA" id="ARBA00023250"/>
    </source>
</evidence>
<keyword evidence="18" id="KW-1207">Sterol metabolism</keyword>
<evidence type="ECO:0000256" key="23">
    <source>
        <dbReference type="ARBA" id="ARBA00033274"/>
    </source>
</evidence>
<keyword evidence="20" id="KW-0755">Steroidogenesis</keyword>
<keyword evidence="19" id="KW-0753">Steroid metabolism</keyword>
<sequence length="494" mass="57002">MHRMTRLLSKQQKLLIFQRNAASAECIRTDLTINEMPHPKSMPILGTKLEFFAAGGGKKLHEYIDNRHKQLGSIFCENLGGSADLVFISDPTLMKTLFLNLEGKYPAHILPDPWILYEKLYGSKRGLFFMNGEEWLNNRRIMNKHLLKEDSEKWLNDPVKATIKSFINNWKTRAEQGNFIPDLETEFYRLSTDVIIAILLGSNSSIKTSKQYEMLLCMFSESVKNIFQTTTKLYALPVTWCQRINLKVWRDFKECVDMSLFLAHKIVTEILNRRHENDGLIKRLCEDKMSDEDIIRIVADFVIAAGDTTAYTSLWTLLLMAKNKDYVNNELPMKDINNIKHVVKEAMRLYPVAPFLTRILPKESILGPYKLNEGTPVIASIYTSGRDINNFSRPEEFLPYRWDRNDPRKKELMNHNPSASLPFALGSRSCIGKKIAMLQITELMSQIVKNFHLECLNKTPVNILTSQVLVPDKNIDIQVSLYDSSKLNKNECWL</sequence>
<evidence type="ECO:0000256" key="16">
    <source>
        <dbReference type="ARBA" id="ARBA00023128"/>
    </source>
</evidence>